<gene>
    <name evidence="2" type="ORF">SAMN04488524_3202</name>
</gene>
<feature type="signal peptide" evidence="1">
    <location>
        <begin position="1"/>
        <end position="21"/>
    </location>
</feature>
<accession>A0A1W2CTH7</accession>
<dbReference type="Proteomes" id="UP000192756">
    <property type="component" value="Unassembled WGS sequence"/>
</dbReference>
<reference evidence="3" key="1">
    <citation type="submission" date="2017-04" db="EMBL/GenBank/DDBJ databases">
        <authorList>
            <person name="Varghese N."/>
            <person name="Submissions S."/>
        </authorList>
    </citation>
    <scope>NUCLEOTIDE SEQUENCE [LARGE SCALE GENOMIC DNA]</scope>
    <source>
        <strain evidence="3">DSM 12126</strain>
    </source>
</reference>
<dbReference type="SUPFAM" id="SSF50242">
    <property type="entry name" value="TIMP-like"/>
    <property type="match status" value="1"/>
</dbReference>
<dbReference type="Gene3D" id="2.40.50.120">
    <property type="match status" value="1"/>
</dbReference>
<organism evidence="2 3">
    <name type="scientific">Pedobacter africanus</name>
    <dbReference type="NCBI Taxonomy" id="151894"/>
    <lineage>
        <taxon>Bacteria</taxon>
        <taxon>Pseudomonadati</taxon>
        <taxon>Bacteroidota</taxon>
        <taxon>Sphingobacteriia</taxon>
        <taxon>Sphingobacteriales</taxon>
        <taxon>Sphingobacteriaceae</taxon>
        <taxon>Pedobacter</taxon>
    </lineage>
</organism>
<keyword evidence="1" id="KW-0732">Signal</keyword>
<evidence type="ECO:0000313" key="3">
    <source>
        <dbReference type="Proteomes" id="UP000192756"/>
    </source>
</evidence>
<dbReference type="OrthoDB" id="824130at2"/>
<protein>
    <recommendedName>
        <fullName evidence="4">Tissue inhibitor of metalloproteinase</fullName>
    </recommendedName>
</protein>
<dbReference type="RefSeq" id="WP_084239999.1">
    <property type="nucleotide sequence ID" value="NZ_FWXT01000002.1"/>
</dbReference>
<dbReference type="AlphaFoldDB" id="A0A1W2CTH7"/>
<evidence type="ECO:0008006" key="4">
    <source>
        <dbReference type="Google" id="ProtNLM"/>
    </source>
</evidence>
<feature type="chain" id="PRO_5012280656" description="Tissue inhibitor of metalloproteinase" evidence="1">
    <location>
        <begin position="22"/>
        <end position="256"/>
    </location>
</feature>
<evidence type="ECO:0000313" key="2">
    <source>
        <dbReference type="EMBL" id="SMC88540.1"/>
    </source>
</evidence>
<evidence type="ECO:0000256" key="1">
    <source>
        <dbReference type="SAM" id="SignalP"/>
    </source>
</evidence>
<dbReference type="InterPro" id="IPR008993">
    <property type="entry name" value="TIMP-like_OB-fold"/>
</dbReference>
<sequence length="256" mass="29194">MTRPKLIIVLILLLASAKTFACSCAPSLLTDNFQRSQFVAKAKILKVTPDPTNENYHDAEIELLTLYKGERLKKIKIHSVMNTSCAFLPSEKSTWIIFASVWEGKLSFGACSGSLELGRTFDAVAYPNANKNYSRSIELKQQVIAYLQKHNILNPNPFGFHVYNEQLKLLKGYKNKNRFAVFQLEVNKDLSITDLKLLQGFQNRALNKAVVSNVKENLKLRNTSGKPVLKPVRMVVFCYFYEQEDTHQSFLSFFDI</sequence>
<keyword evidence="3" id="KW-1185">Reference proteome</keyword>
<proteinExistence type="predicted"/>
<name>A0A1W2CTH7_9SPHI</name>
<dbReference type="EMBL" id="FWXT01000002">
    <property type="protein sequence ID" value="SMC88540.1"/>
    <property type="molecule type" value="Genomic_DNA"/>
</dbReference>